<dbReference type="Proteomes" id="UP000280346">
    <property type="component" value="Unassembled WGS sequence"/>
</dbReference>
<feature type="domain" description="YjiS-like" evidence="1">
    <location>
        <begin position="28"/>
        <end position="59"/>
    </location>
</feature>
<keyword evidence="3" id="KW-1185">Reference proteome</keyword>
<organism evidence="2 3">
    <name type="scientific">Azospirillum doebereinerae</name>
    <dbReference type="NCBI Taxonomy" id="92933"/>
    <lineage>
        <taxon>Bacteria</taxon>
        <taxon>Pseudomonadati</taxon>
        <taxon>Pseudomonadota</taxon>
        <taxon>Alphaproteobacteria</taxon>
        <taxon>Rhodospirillales</taxon>
        <taxon>Azospirillaceae</taxon>
        <taxon>Azospirillum</taxon>
    </lineage>
</organism>
<dbReference type="Pfam" id="PF06568">
    <property type="entry name" value="YjiS-like"/>
    <property type="match status" value="1"/>
</dbReference>
<evidence type="ECO:0000259" key="1">
    <source>
        <dbReference type="Pfam" id="PF06568"/>
    </source>
</evidence>
<dbReference type="AlphaFoldDB" id="A0A3S1CJW7"/>
<evidence type="ECO:0000313" key="3">
    <source>
        <dbReference type="Proteomes" id="UP000280346"/>
    </source>
</evidence>
<gene>
    <name evidence="2" type="ORF">EJ913_02430</name>
</gene>
<protein>
    <submittedName>
        <fullName evidence="2">DUF1127 domain-containing protein</fullName>
    </submittedName>
</protein>
<dbReference type="EMBL" id="RZIJ01000001">
    <property type="protein sequence ID" value="RUQ75989.1"/>
    <property type="molecule type" value="Genomic_DNA"/>
</dbReference>
<sequence>MATFAHTADTARGSSSFAHVVETASNMLGLWRQRIVTRRELGRLDERMLQDIGFNRLDADQEMSKPFWRE</sequence>
<name>A0A3S1CJW7_9PROT</name>
<proteinExistence type="predicted"/>
<dbReference type="OrthoDB" id="7376415at2"/>
<accession>A0A3S1CJW7</accession>
<reference evidence="2 3" key="1">
    <citation type="submission" date="2018-12" db="EMBL/GenBank/DDBJ databases">
        <authorList>
            <person name="Yang Y."/>
        </authorList>
    </citation>
    <scope>NUCLEOTIDE SEQUENCE [LARGE SCALE GENOMIC DNA]</scope>
    <source>
        <strain evidence="2 3">GSF71</strain>
    </source>
</reference>
<comment type="caution">
    <text evidence="2">The sequence shown here is derived from an EMBL/GenBank/DDBJ whole genome shotgun (WGS) entry which is preliminary data.</text>
</comment>
<dbReference type="InterPro" id="IPR009506">
    <property type="entry name" value="YjiS-like"/>
</dbReference>
<dbReference type="RefSeq" id="WP_126994413.1">
    <property type="nucleotide sequence ID" value="NZ_CP173190.1"/>
</dbReference>
<evidence type="ECO:0000313" key="2">
    <source>
        <dbReference type="EMBL" id="RUQ75989.1"/>
    </source>
</evidence>